<dbReference type="Proteomes" id="UP001152087">
    <property type="component" value="Unassembled WGS sequence"/>
</dbReference>
<keyword evidence="10" id="KW-0489">Methyltransferase</keyword>
<dbReference type="GO" id="GO:0032259">
    <property type="term" value="P:methylation"/>
    <property type="evidence" value="ECO:0007669"/>
    <property type="project" value="UniProtKB-KW"/>
</dbReference>
<dbReference type="GO" id="GO:0007094">
    <property type="term" value="P:mitotic spindle assembly checkpoint signaling"/>
    <property type="evidence" value="ECO:0007669"/>
    <property type="project" value="InterPro"/>
</dbReference>
<protein>
    <recommendedName>
        <fullName evidence="3">Spindle assembly checkpoint component MAD1</fullName>
    </recommendedName>
</protein>
<evidence type="ECO:0000256" key="8">
    <source>
        <dbReference type="SAM" id="Coils"/>
    </source>
</evidence>
<dbReference type="GO" id="GO:0000776">
    <property type="term" value="C:kinetochore"/>
    <property type="evidence" value="ECO:0007669"/>
    <property type="project" value="TreeGrafter"/>
</dbReference>
<feature type="coiled-coil region" evidence="8">
    <location>
        <begin position="434"/>
        <end position="468"/>
    </location>
</feature>
<feature type="region of interest" description="Disordered" evidence="9">
    <location>
        <begin position="541"/>
        <end position="574"/>
    </location>
</feature>
<dbReference type="PANTHER" id="PTHR23168:SF0">
    <property type="entry name" value="MITOTIC SPINDLE ASSEMBLY CHECKPOINT PROTEIN MAD1"/>
    <property type="match status" value="1"/>
</dbReference>
<dbReference type="EMBL" id="JAOQAV010000044">
    <property type="protein sequence ID" value="KAJ4180896.1"/>
    <property type="molecule type" value="Genomic_DNA"/>
</dbReference>
<keyword evidence="10" id="KW-0808">Transferase</keyword>
<evidence type="ECO:0000256" key="6">
    <source>
        <dbReference type="ARBA" id="ARBA00023242"/>
    </source>
</evidence>
<evidence type="ECO:0000313" key="10">
    <source>
        <dbReference type="EMBL" id="KAJ4180896.1"/>
    </source>
</evidence>
<dbReference type="Pfam" id="PF05557">
    <property type="entry name" value="MAD"/>
    <property type="match status" value="1"/>
</dbReference>
<keyword evidence="4" id="KW-0132">Cell division</keyword>
<evidence type="ECO:0000256" key="1">
    <source>
        <dbReference type="ARBA" id="ARBA00004123"/>
    </source>
</evidence>
<evidence type="ECO:0000256" key="9">
    <source>
        <dbReference type="SAM" id="MobiDB-lite"/>
    </source>
</evidence>
<dbReference type="GO" id="GO:0072686">
    <property type="term" value="C:mitotic spindle"/>
    <property type="evidence" value="ECO:0007669"/>
    <property type="project" value="TreeGrafter"/>
</dbReference>
<dbReference type="InterPro" id="IPR008672">
    <property type="entry name" value="Mad1"/>
</dbReference>
<name>A0A9W8UWZ5_9HYPO</name>
<gene>
    <name evidence="10" type="primary">MAD1</name>
    <name evidence="10" type="ORF">NW755_011431</name>
</gene>
<dbReference type="AlphaFoldDB" id="A0A9W8UWZ5"/>
<dbReference type="GO" id="GO:0051315">
    <property type="term" value="P:attachment of mitotic spindle microtubules to kinetochore"/>
    <property type="evidence" value="ECO:0007669"/>
    <property type="project" value="TreeGrafter"/>
</dbReference>
<organism evidence="10 11">
    <name type="scientific">Fusarium falciforme</name>
    <dbReference type="NCBI Taxonomy" id="195108"/>
    <lineage>
        <taxon>Eukaryota</taxon>
        <taxon>Fungi</taxon>
        <taxon>Dikarya</taxon>
        <taxon>Ascomycota</taxon>
        <taxon>Pezizomycotina</taxon>
        <taxon>Sordariomycetes</taxon>
        <taxon>Hypocreomycetidae</taxon>
        <taxon>Hypocreales</taxon>
        <taxon>Nectriaceae</taxon>
        <taxon>Fusarium</taxon>
        <taxon>Fusarium solani species complex</taxon>
    </lineage>
</organism>
<evidence type="ECO:0000256" key="4">
    <source>
        <dbReference type="ARBA" id="ARBA00022618"/>
    </source>
</evidence>
<accession>A0A9W8UWZ5</accession>
<feature type="coiled-coil region" evidence="8">
    <location>
        <begin position="574"/>
        <end position="690"/>
    </location>
</feature>
<proteinExistence type="inferred from homology"/>
<keyword evidence="8" id="KW-0175">Coiled coil</keyword>
<dbReference type="GO" id="GO:0008168">
    <property type="term" value="F:methyltransferase activity"/>
    <property type="evidence" value="ECO:0007669"/>
    <property type="project" value="UniProtKB-KW"/>
</dbReference>
<dbReference type="SUPFAM" id="SSF75704">
    <property type="entry name" value="Mitotic arrest deficient-like 1, Mad1"/>
    <property type="match status" value="1"/>
</dbReference>
<evidence type="ECO:0000256" key="5">
    <source>
        <dbReference type="ARBA" id="ARBA00022776"/>
    </source>
</evidence>
<feature type="compositionally biased region" description="Low complexity" evidence="9">
    <location>
        <begin position="49"/>
        <end position="58"/>
    </location>
</feature>
<evidence type="ECO:0000256" key="3">
    <source>
        <dbReference type="ARBA" id="ARBA00022019"/>
    </source>
</evidence>
<keyword evidence="5" id="KW-0498">Mitosis</keyword>
<evidence type="ECO:0000256" key="7">
    <source>
        <dbReference type="ARBA" id="ARBA00023306"/>
    </source>
</evidence>
<evidence type="ECO:0000313" key="11">
    <source>
        <dbReference type="Proteomes" id="UP001152087"/>
    </source>
</evidence>
<dbReference type="PANTHER" id="PTHR23168">
    <property type="entry name" value="MITOTIC SPINDLE ASSEMBLY CHECKPOINT PROTEIN MAD1 MITOTIC ARREST DEFICIENT-LIKE PROTEIN 1"/>
    <property type="match status" value="1"/>
</dbReference>
<dbReference type="Gene3D" id="6.10.250.90">
    <property type="match status" value="1"/>
</dbReference>
<keyword evidence="6" id="KW-0539">Nucleus</keyword>
<feature type="compositionally biased region" description="Polar residues" evidence="9">
    <location>
        <begin position="546"/>
        <end position="560"/>
    </location>
</feature>
<comment type="caution">
    <text evidence="10">The sequence shown here is derived from an EMBL/GenBank/DDBJ whole genome shotgun (WGS) entry which is preliminary data.</text>
</comment>
<comment type="subcellular location">
    <subcellularLocation>
        <location evidence="1">Nucleus</location>
    </subcellularLocation>
</comment>
<evidence type="ECO:0000256" key="2">
    <source>
        <dbReference type="ARBA" id="ARBA00008029"/>
    </source>
</evidence>
<feature type="region of interest" description="Disordered" evidence="9">
    <location>
        <begin position="25"/>
        <end position="128"/>
    </location>
</feature>
<dbReference type="GO" id="GO:0051301">
    <property type="term" value="P:cell division"/>
    <property type="evidence" value="ECO:0007669"/>
    <property type="project" value="UniProtKB-KW"/>
</dbReference>
<feature type="region of interest" description="Disordered" evidence="9">
    <location>
        <begin position="167"/>
        <end position="197"/>
    </location>
</feature>
<keyword evidence="11" id="KW-1185">Reference proteome</keyword>
<sequence length="801" mass="90442">MDHQHHVTNPAAVVIANKAFKDRASRLTRSNLTTRHKMRAHTPDGSGGRRVSSSNRFRASTSAIGRPQTTLRESRISSFRASTQPTYNFFTGESNLPRPSSRQGHTAESVRPGSRDSFKENMAPPDADEYEKYRKEIEALKAEIGTLQYRMQTSEQEKEIALSQHNSKLEQARRREQDEAQQRQAAEAEREKAAGQTEALRKELEELKENIEGDKKALERKAREAEDEARLLQEQLEDLSTAKEEAARIADRKVTDLEMQIAASQKSLQEYEQEIDQRENVLQQAQAQLAEKDAQIGNLEADVLRLKAQSGDAETMEIIRQELSEQVHHIRNLEATNRDQLSELKHLRALSKAVEVVEEEKRSLQRKLEAAEMVEAELAEARIQRQRLEDERLAWSAYLKNASETGDNEFDSPEAVARALVQERLTTASYVEKLGALQAEMTAAQNTIQTLQDEKAQLKTEVENAKTSANANNTDKARLRLERQRALAVKEVEYLRAQLKTFDTEDETVQPEQFDEARAKRVQELEDLVDKYKMEVQSLHAELSSVEPSATGTPQPATGSKRSRPEDDNTHEQLGQLARKNRKLQEELSSFQTKVALLEKDLSANREQLKAAKQQTQTRVLSLKSNPTSDYEAIKRSTLEALQKENQDLLATLRSKTGNSSVPMIPTSVLSAMEREIAAAKAETASAQKSARRLKEVWGSKSQEFKEAIFSTLGWTVTFIPNGKMRVESTFYPSQTDEHENSIVFDGERGTMKVGGGPRSAFARRISDQIGFWVREKGCIPGFLAALTLEFYEEHTRASKP</sequence>
<comment type="similarity">
    <text evidence="2">Belongs to the MAD1 family.</text>
</comment>
<dbReference type="GO" id="GO:0005635">
    <property type="term" value="C:nuclear envelope"/>
    <property type="evidence" value="ECO:0007669"/>
    <property type="project" value="TreeGrafter"/>
</dbReference>
<feature type="compositionally biased region" description="Polar residues" evidence="9">
    <location>
        <begin position="59"/>
        <end position="106"/>
    </location>
</feature>
<dbReference type="Gene3D" id="3.30.457.60">
    <property type="match status" value="1"/>
</dbReference>
<reference evidence="10" key="1">
    <citation type="submission" date="2022-09" db="EMBL/GenBank/DDBJ databases">
        <title>Fusarium specimens isolated from Avocado Roots.</title>
        <authorList>
            <person name="Stajich J."/>
            <person name="Roper C."/>
            <person name="Heimlech-Rivalta G."/>
        </authorList>
    </citation>
    <scope>NUCLEOTIDE SEQUENCE</scope>
    <source>
        <strain evidence="10">A02</strain>
    </source>
</reference>
<keyword evidence="7" id="KW-0131">Cell cycle</keyword>